<dbReference type="RefSeq" id="WP_085464703.1">
    <property type="nucleotide sequence ID" value="NZ_FXBL01000004.1"/>
</dbReference>
<dbReference type="InterPro" id="IPR011855">
    <property type="entry name" value="Phgtail_TP901_1"/>
</dbReference>
<reference evidence="1 2" key="1">
    <citation type="submission" date="2017-04" db="EMBL/GenBank/DDBJ databases">
        <authorList>
            <person name="Afonso C.L."/>
            <person name="Miller P.J."/>
            <person name="Scott M.A."/>
            <person name="Spackman E."/>
            <person name="Goraichik I."/>
            <person name="Dimitrov K.M."/>
            <person name="Suarez D.L."/>
            <person name="Swayne D.E."/>
        </authorList>
    </citation>
    <scope>NUCLEOTIDE SEQUENCE [LARGE SCALE GENOMIC DNA]</scope>
    <source>
        <strain evidence="1 2">B5P</strain>
    </source>
</reference>
<dbReference type="InterPro" id="IPR022344">
    <property type="entry name" value="GTA_major-tail"/>
</dbReference>
<name>A0A1X7NX57_9HYPH</name>
<protein>
    <submittedName>
        <fullName evidence="1">Phage major tail protein, TP901-1 family</fullName>
    </submittedName>
</protein>
<keyword evidence="2" id="KW-1185">Reference proteome</keyword>
<dbReference type="OrthoDB" id="7266971at2"/>
<dbReference type="NCBIfam" id="TIGR02126">
    <property type="entry name" value="phgtail_TP901_1"/>
    <property type="match status" value="1"/>
</dbReference>
<dbReference type="AlphaFoldDB" id="A0A1X7NX57"/>
<dbReference type="PRINTS" id="PR01996">
    <property type="entry name" value="MTP1FAMILY"/>
</dbReference>
<dbReference type="Gene3D" id="4.10.410.40">
    <property type="match status" value="1"/>
</dbReference>
<sequence length="138" mass="14517">MVAQKGKDLLLKLDQSGEGSFVTVAGLRTKRLAFNSETVDVTDSESAGRWRELLAGSGVQRASLSGAGIFKDQASDAAIRSAFFSGAIRDWQAVVPDFGTVEGPFQITSLEYTGAHDGEVTFEIALESAGLVAFEAAA</sequence>
<evidence type="ECO:0000313" key="2">
    <source>
        <dbReference type="Proteomes" id="UP000193083"/>
    </source>
</evidence>
<evidence type="ECO:0000313" key="1">
    <source>
        <dbReference type="EMBL" id="SMH42841.1"/>
    </source>
</evidence>
<dbReference type="EMBL" id="FXBL01000004">
    <property type="protein sequence ID" value="SMH42841.1"/>
    <property type="molecule type" value="Genomic_DNA"/>
</dbReference>
<accession>A0A1X7NX57</accession>
<gene>
    <name evidence="1" type="ORF">SAMN02982922_2799</name>
</gene>
<organism evidence="1 2">
    <name type="scientific">Mesorhizobium australicum</name>
    <dbReference type="NCBI Taxonomy" id="536018"/>
    <lineage>
        <taxon>Bacteria</taxon>
        <taxon>Pseudomonadati</taxon>
        <taxon>Pseudomonadota</taxon>
        <taxon>Alphaproteobacteria</taxon>
        <taxon>Hyphomicrobiales</taxon>
        <taxon>Phyllobacteriaceae</taxon>
        <taxon>Mesorhizobium</taxon>
    </lineage>
</organism>
<dbReference type="Proteomes" id="UP000193083">
    <property type="component" value="Unassembled WGS sequence"/>
</dbReference>
<proteinExistence type="predicted"/>
<dbReference type="Pfam" id="PF06199">
    <property type="entry name" value="Phage_tail_2"/>
    <property type="match status" value="1"/>
</dbReference>